<reference evidence="2" key="1">
    <citation type="submission" date="2021-05" db="EMBL/GenBank/DDBJ databases">
        <authorList>
            <person name="Kaiqin L."/>
            <person name="Jian G."/>
        </authorList>
    </citation>
    <scope>NUCLEOTIDE SEQUENCE</scope>
    <source>
        <strain evidence="2">HDS5</strain>
    </source>
</reference>
<feature type="compositionally biased region" description="Acidic residues" evidence="1">
    <location>
        <begin position="78"/>
        <end position="106"/>
    </location>
</feature>
<dbReference type="KEGG" id="nec:KGD82_17155"/>
<proteinExistence type="predicted"/>
<dbReference type="Proteomes" id="UP000682416">
    <property type="component" value="Chromosome"/>
</dbReference>
<feature type="compositionally biased region" description="Pro residues" evidence="1">
    <location>
        <begin position="142"/>
        <end position="158"/>
    </location>
</feature>
<evidence type="ECO:0000313" key="2">
    <source>
        <dbReference type="EMBL" id="QVJ00467.1"/>
    </source>
</evidence>
<accession>A0A975L824</accession>
<feature type="compositionally biased region" description="Acidic residues" evidence="1">
    <location>
        <begin position="213"/>
        <end position="228"/>
    </location>
</feature>
<feature type="compositionally biased region" description="Low complexity" evidence="1">
    <location>
        <begin position="246"/>
        <end position="317"/>
    </location>
</feature>
<name>A0A975L824_9ACTN</name>
<protein>
    <submittedName>
        <fullName evidence="2">Uncharacterized protein</fullName>
    </submittedName>
</protein>
<feature type="region of interest" description="Disordered" evidence="1">
    <location>
        <begin position="28"/>
        <end position="326"/>
    </location>
</feature>
<evidence type="ECO:0000313" key="3">
    <source>
        <dbReference type="Proteomes" id="UP000682416"/>
    </source>
</evidence>
<evidence type="ECO:0000256" key="1">
    <source>
        <dbReference type="SAM" id="MobiDB-lite"/>
    </source>
</evidence>
<keyword evidence="3" id="KW-1185">Reference proteome</keyword>
<sequence>MPEATTFGERRDLLRDWLDPAPAPLVEESVAVQEATAELPGESAPTERGTPSFFAPSPPTGIDPTPASRADTPAPDPLTDEAVPEPEDDLEEAPDPFADDDTDTAEQETWAGGGRSHTFLGVARRRPGPEPEHDPLSIFGRPPRPAAPEDPSTEPDPPVSRDEAARSTAADEEPRETWTIAASTDRPEPRAPEDAPPLAVRPLPEQEPVDYAAETEPETDENLDDSDDNWPTQYADLPSHAWSGGTPNAAPRAPTSTSSTRAPPSGPNAPNSNGSVTSATATTPRSRTSAGRSPAWTSPGSTRSPSPRPPSASDAGPWSCSSPPSP</sequence>
<gene>
    <name evidence="2" type="ORF">KGD82_17155</name>
</gene>
<dbReference type="AlphaFoldDB" id="A0A975L824"/>
<organism evidence="2 3">
    <name type="scientific">Nocardiopsis eucommiae</name>
    <dbReference type="NCBI Taxonomy" id="2831970"/>
    <lineage>
        <taxon>Bacteria</taxon>
        <taxon>Bacillati</taxon>
        <taxon>Actinomycetota</taxon>
        <taxon>Actinomycetes</taxon>
        <taxon>Streptosporangiales</taxon>
        <taxon>Nocardiopsidaceae</taxon>
        <taxon>Nocardiopsis</taxon>
    </lineage>
</organism>
<dbReference type="EMBL" id="CP074402">
    <property type="protein sequence ID" value="QVJ00467.1"/>
    <property type="molecule type" value="Genomic_DNA"/>
</dbReference>